<protein>
    <recommendedName>
        <fullName evidence="4">Lipoprotein</fullName>
    </recommendedName>
</protein>
<evidence type="ECO:0008006" key="4">
    <source>
        <dbReference type="Google" id="ProtNLM"/>
    </source>
</evidence>
<evidence type="ECO:0000313" key="3">
    <source>
        <dbReference type="Proteomes" id="UP000245678"/>
    </source>
</evidence>
<organism evidence="2 3">
    <name type="scientific">Mucilaginibacter oryzae</name>
    <dbReference type="NCBI Taxonomy" id="468058"/>
    <lineage>
        <taxon>Bacteria</taxon>
        <taxon>Pseudomonadati</taxon>
        <taxon>Bacteroidota</taxon>
        <taxon>Sphingobacteriia</taxon>
        <taxon>Sphingobacteriales</taxon>
        <taxon>Sphingobacteriaceae</taxon>
        <taxon>Mucilaginibacter</taxon>
    </lineage>
</organism>
<gene>
    <name evidence="2" type="ORF">LX99_01096</name>
</gene>
<dbReference type="EMBL" id="QGHA01000001">
    <property type="protein sequence ID" value="PWK80627.1"/>
    <property type="molecule type" value="Genomic_DNA"/>
</dbReference>
<keyword evidence="1" id="KW-0732">Signal</keyword>
<feature type="signal peptide" evidence="1">
    <location>
        <begin position="1"/>
        <end position="21"/>
    </location>
</feature>
<feature type="chain" id="PRO_5016248257" description="Lipoprotein" evidence="1">
    <location>
        <begin position="22"/>
        <end position="259"/>
    </location>
</feature>
<proteinExistence type="predicted"/>
<reference evidence="2 3" key="1">
    <citation type="submission" date="2018-05" db="EMBL/GenBank/DDBJ databases">
        <title>Genomic Encyclopedia of Archaeal and Bacterial Type Strains, Phase II (KMG-II): from individual species to whole genera.</title>
        <authorList>
            <person name="Goeker M."/>
        </authorList>
    </citation>
    <scope>NUCLEOTIDE SEQUENCE [LARGE SCALE GENOMIC DNA]</scope>
    <source>
        <strain evidence="2 3">DSM 19975</strain>
    </source>
</reference>
<accession>A0A316HK24</accession>
<sequence>MKLTLRGVLPLLAGIAFLYSACTKTQNTVNPASGDKKASDNVASSAIASNLAQSLAGAFGGASIKDGVTPSTNATSKIKVQSSDYRCGFYIDTSLNLTFNQGDSLKATKTGGVKYYFVCNDNKTIGYDSVDSLNTVGSGPGFSYVYNIVQKYKVRGLNFNNSNFSLDGPMKAYIDNEYPKYKTFSRVHNTYVFSNLYVHGDDNFDITSGTATFRSEGKTNGGGWDYSGTITFLGNHKAKLFFLNKTFLINMLTGEATPV</sequence>
<keyword evidence="3" id="KW-1185">Reference proteome</keyword>
<evidence type="ECO:0000256" key="1">
    <source>
        <dbReference type="SAM" id="SignalP"/>
    </source>
</evidence>
<dbReference type="RefSeq" id="WP_109606908.1">
    <property type="nucleotide sequence ID" value="NZ_QGHA01000001.1"/>
</dbReference>
<comment type="caution">
    <text evidence="2">The sequence shown here is derived from an EMBL/GenBank/DDBJ whole genome shotgun (WGS) entry which is preliminary data.</text>
</comment>
<name>A0A316HK24_9SPHI</name>
<evidence type="ECO:0000313" key="2">
    <source>
        <dbReference type="EMBL" id="PWK80627.1"/>
    </source>
</evidence>
<dbReference type="AlphaFoldDB" id="A0A316HK24"/>
<dbReference type="Proteomes" id="UP000245678">
    <property type="component" value="Unassembled WGS sequence"/>
</dbReference>